<accession>A0A932I016</accession>
<dbReference type="PANTHER" id="PTHR30290">
    <property type="entry name" value="PERIPLASMIC BINDING COMPONENT OF ABC TRANSPORTER"/>
    <property type="match status" value="1"/>
</dbReference>
<sequence>MRRWPLILLALILVGFGAPRAEAFKGTVTIALSGEPLTMDPHRETDFIGTMVWPWVTDRLVTTQLGTGKIVPWLAEKFERLDAKRTKMTLRKDAKFFDGSPVTSEAVQYSIGRILDPQMKSRQRSLWNTFDRVEILDERTFILHNKVPDNGLLNRFLNWGQILSPKSRTLDPAAISRNPLGSGPYMVKELVKGQRTVFEANPNWWGNSLYPNRPKTVILRRIQEATTRIKALETGEVDVITGVPHHFIPEIKKHAGLEVAAVPAVRILFIGFFTRFGGPFGDVKVRQAVNHAIDAEKIRTTLLGGYADIFHQLLHPWNYAGYNPDKRWYGYDPAKAKQLMKEAGYEKGFRAEFITTNGRYPADRETCEAVAGMLRDIQVQTTCSALAFPLFRKTFTAYQNEQKKGAAMYYMGWGNGSGEAGLVLRGSTSCKGSFSGSCFPDLDGAIEKAATTADPKEQQAAFERVTDLMKEKASHKVMFKIHDIFGFNKRLNFQPRHDEQLQPWEISLK</sequence>
<dbReference type="SUPFAM" id="SSF53850">
    <property type="entry name" value="Periplasmic binding protein-like II"/>
    <property type="match status" value="1"/>
</dbReference>
<dbReference type="Proteomes" id="UP000782312">
    <property type="component" value="Unassembled WGS sequence"/>
</dbReference>
<dbReference type="PIRSF" id="PIRSF002741">
    <property type="entry name" value="MppA"/>
    <property type="match status" value="1"/>
</dbReference>
<keyword evidence="2" id="KW-0813">Transport</keyword>
<evidence type="ECO:0000313" key="5">
    <source>
        <dbReference type="EMBL" id="MBI3126799.1"/>
    </source>
</evidence>
<dbReference type="Pfam" id="PF00496">
    <property type="entry name" value="SBP_bac_5"/>
    <property type="match status" value="1"/>
</dbReference>
<proteinExistence type="inferred from homology"/>
<feature type="domain" description="Solute-binding protein family 5" evidence="4">
    <location>
        <begin position="69"/>
        <end position="432"/>
    </location>
</feature>
<comment type="similarity">
    <text evidence="1">Belongs to the bacterial solute-binding protein 5 family.</text>
</comment>
<evidence type="ECO:0000256" key="2">
    <source>
        <dbReference type="ARBA" id="ARBA00022448"/>
    </source>
</evidence>
<dbReference type="EMBL" id="JACPUR010000013">
    <property type="protein sequence ID" value="MBI3126799.1"/>
    <property type="molecule type" value="Genomic_DNA"/>
</dbReference>
<dbReference type="PANTHER" id="PTHR30290:SF9">
    <property type="entry name" value="OLIGOPEPTIDE-BINDING PROTEIN APPA"/>
    <property type="match status" value="1"/>
</dbReference>
<keyword evidence="3" id="KW-0732">Signal</keyword>
<protein>
    <recommendedName>
        <fullName evidence="4">Solute-binding protein family 5 domain-containing protein</fullName>
    </recommendedName>
</protein>
<dbReference type="Gene3D" id="3.10.105.10">
    <property type="entry name" value="Dipeptide-binding Protein, Domain 3"/>
    <property type="match status" value="1"/>
</dbReference>
<dbReference type="GO" id="GO:1904680">
    <property type="term" value="F:peptide transmembrane transporter activity"/>
    <property type="evidence" value="ECO:0007669"/>
    <property type="project" value="TreeGrafter"/>
</dbReference>
<dbReference type="Gene3D" id="3.40.190.10">
    <property type="entry name" value="Periplasmic binding protein-like II"/>
    <property type="match status" value="1"/>
</dbReference>
<evidence type="ECO:0000256" key="3">
    <source>
        <dbReference type="ARBA" id="ARBA00022729"/>
    </source>
</evidence>
<comment type="caution">
    <text evidence="5">The sequence shown here is derived from an EMBL/GenBank/DDBJ whole genome shotgun (WGS) entry which is preliminary data.</text>
</comment>
<evidence type="ECO:0000256" key="1">
    <source>
        <dbReference type="ARBA" id="ARBA00005695"/>
    </source>
</evidence>
<dbReference type="Gene3D" id="3.90.76.10">
    <property type="entry name" value="Dipeptide-binding Protein, Domain 1"/>
    <property type="match status" value="1"/>
</dbReference>
<evidence type="ECO:0000259" key="4">
    <source>
        <dbReference type="Pfam" id="PF00496"/>
    </source>
</evidence>
<dbReference type="InterPro" id="IPR039424">
    <property type="entry name" value="SBP_5"/>
</dbReference>
<name>A0A932I016_UNCTE</name>
<dbReference type="InterPro" id="IPR000914">
    <property type="entry name" value="SBP_5_dom"/>
</dbReference>
<dbReference type="GO" id="GO:0015833">
    <property type="term" value="P:peptide transport"/>
    <property type="evidence" value="ECO:0007669"/>
    <property type="project" value="TreeGrafter"/>
</dbReference>
<gene>
    <name evidence="5" type="ORF">HYZ11_04260</name>
</gene>
<dbReference type="GO" id="GO:0043190">
    <property type="term" value="C:ATP-binding cassette (ABC) transporter complex"/>
    <property type="evidence" value="ECO:0007669"/>
    <property type="project" value="InterPro"/>
</dbReference>
<organism evidence="5 6">
    <name type="scientific">Tectimicrobiota bacterium</name>
    <dbReference type="NCBI Taxonomy" id="2528274"/>
    <lineage>
        <taxon>Bacteria</taxon>
        <taxon>Pseudomonadati</taxon>
        <taxon>Nitrospinota/Tectimicrobiota group</taxon>
        <taxon>Candidatus Tectimicrobiota</taxon>
    </lineage>
</organism>
<dbReference type="GO" id="GO:0030288">
    <property type="term" value="C:outer membrane-bounded periplasmic space"/>
    <property type="evidence" value="ECO:0007669"/>
    <property type="project" value="UniProtKB-ARBA"/>
</dbReference>
<dbReference type="InterPro" id="IPR030678">
    <property type="entry name" value="Peptide/Ni-bd"/>
</dbReference>
<evidence type="ECO:0000313" key="6">
    <source>
        <dbReference type="Proteomes" id="UP000782312"/>
    </source>
</evidence>
<reference evidence="5" key="1">
    <citation type="submission" date="2020-07" db="EMBL/GenBank/DDBJ databases">
        <title>Huge and variable diversity of episymbiotic CPR bacteria and DPANN archaea in groundwater ecosystems.</title>
        <authorList>
            <person name="He C.Y."/>
            <person name="Keren R."/>
            <person name="Whittaker M."/>
            <person name="Farag I.F."/>
            <person name="Doudna J."/>
            <person name="Cate J.H.D."/>
            <person name="Banfield J.F."/>
        </authorList>
    </citation>
    <scope>NUCLEOTIDE SEQUENCE</scope>
    <source>
        <strain evidence="5">NC_groundwater_763_Ag_S-0.2um_68_21</strain>
    </source>
</reference>
<dbReference type="AlphaFoldDB" id="A0A932I016"/>